<dbReference type="InterPro" id="IPR000477">
    <property type="entry name" value="RT_dom"/>
</dbReference>
<sequence length="1148" mass="127861">MGNDAELEFLIDTGAELTIIPAAFAKRHDIPLSDKMRTAYSAGGDKLKLQQTETIDFNLGPTEVTCRIWVSNHICEPILGMDVLLTLNASLDFNDGEVTWNLRRIQASDLEGHPIWAKGKNDCGLLDMEPVKLTGKPPPSTKQYPINRAAIEGLRPIIEELEKRGVIQKTKSVSNSPVWPVKKPNGTWRLTVDYREANKVIDKLTPIVPDPSTIFSALRPEHKIFSVLDAVSAYWSIPLAPESQDWTAFTFDGNQYKWTRLPQGLHNSATLYNQALRRHLSLPEMPKITSEVITYMDDILCASVTEQEHDRDVKALIDYLHSKGHKVSYEKAQMSLPAVVYLGQKISEGKREITIDRTTAIRKTLEPSTIKQLRSFLGLCNYNRAWVESYAEIAQPLTDLLKGSPESKTAIRLTELQRQTFEDLKKVLCEAPALGIPNIDRPFVLYANEKEGFMTAVLTQEHGGLQRPVGYYPSKLDTTALGFGPCLRAVQAVFLAIQAVASLVLDQQLTVRCPHAVNTLMSMKKIAKVSDSRWGNWQAVLESPNISIQKATVSNPSTLIALTSAEGDEDHQCEDLVALMDEEQPTKEEPLQCPDLVLYTDGSSMVIDGVRCAGWAVTSDFEVMKSASMAPGTSAQQAELKALAEACKLADGKTANIYTDSRYAFGIAHDFGLLWRQRGFMTAKGTPIKNGELVAELLDAMQLPKDLAVLKVKAHTKADSVEAKGNAMADAASKTAAQRGGECVDGLQGDENFSENDDENGIRTVKDEDRKTSRVERLSDIIDMQDKASLEEKWFWIENAAKLHDDKLWRHGDKVVAPEVLLNHLATQIHSLGHVGVEKMKYRFSQVWWNSKFTATAKDVVKRCATCLRNNDSNKVKLPMLKTPAPPGPFRHLQVDYITLPPCKGYKDVLVIVDKFSRWIEAAPTKRGTAQHTAKVLVKDFILRYGLPDQICSDQGSHFTGAVCAEVCRMLEVQWKLHCPYHPQSSGQVERANRTLKERLAKKHQEGVAWPDALPMILCSMRATSNKETGLSPYEVITGRPMSLPGTIDLRKADVHLVSDALLNYCIQLSEAVNTAEQRVREAWSESPEGGHSLVPGQWIMIHKPQRLTLEAKWEGPYEILLVTDSAVKVQGKSKWIHASHCKLVDHP</sequence>
<comment type="similarity">
    <text evidence="1">Belongs to the beta type-B retroviral polymerase family. HERV class-II K(HML-2) pol subfamily.</text>
</comment>
<feature type="domain" description="RNase H type-1" evidence="18">
    <location>
        <begin position="592"/>
        <end position="738"/>
    </location>
</feature>
<evidence type="ECO:0000256" key="14">
    <source>
        <dbReference type="ARBA" id="ARBA00023268"/>
    </source>
</evidence>
<dbReference type="Pfam" id="PF17919">
    <property type="entry name" value="RT_RNaseH_2"/>
    <property type="match status" value="1"/>
</dbReference>
<evidence type="ECO:0000256" key="15">
    <source>
        <dbReference type="ARBA" id="ARBA00039658"/>
    </source>
</evidence>
<evidence type="ECO:0000313" key="21">
    <source>
        <dbReference type="Proteomes" id="UP001591681"/>
    </source>
</evidence>
<dbReference type="Gene3D" id="1.10.340.70">
    <property type="match status" value="1"/>
</dbReference>
<accession>A0ABD1KD12</accession>
<dbReference type="CDD" id="cd09273">
    <property type="entry name" value="RNase_HI_RT_Bel"/>
    <property type="match status" value="1"/>
</dbReference>
<dbReference type="GO" id="GO:0015074">
    <property type="term" value="P:DNA integration"/>
    <property type="evidence" value="ECO:0007669"/>
    <property type="project" value="UniProtKB-KW"/>
</dbReference>
<dbReference type="GO" id="GO:0004523">
    <property type="term" value="F:RNA-DNA hybrid ribonuclease activity"/>
    <property type="evidence" value="ECO:0007669"/>
    <property type="project" value="UniProtKB-EC"/>
</dbReference>
<evidence type="ECO:0000256" key="11">
    <source>
        <dbReference type="ARBA" id="ARBA00022908"/>
    </source>
</evidence>
<keyword evidence="11" id="KW-0229">DNA integration</keyword>
<dbReference type="InterPro" id="IPR021109">
    <property type="entry name" value="Peptidase_aspartic_dom_sf"/>
</dbReference>
<evidence type="ECO:0000259" key="16">
    <source>
        <dbReference type="PROSITE" id="PS50175"/>
    </source>
</evidence>
<evidence type="ECO:0000256" key="7">
    <source>
        <dbReference type="ARBA" id="ARBA00022759"/>
    </source>
</evidence>
<dbReference type="InterPro" id="IPR012337">
    <property type="entry name" value="RNaseH-like_sf"/>
</dbReference>
<keyword evidence="5" id="KW-0548">Nucleotidyltransferase</keyword>
<keyword evidence="10" id="KW-0694">RNA-binding</keyword>
<dbReference type="InterPro" id="IPR041577">
    <property type="entry name" value="RT_RNaseH_2"/>
</dbReference>
<dbReference type="Pfam" id="PF17921">
    <property type="entry name" value="Integrase_H2C2"/>
    <property type="match status" value="1"/>
</dbReference>
<evidence type="ECO:0000259" key="17">
    <source>
        <dbReference type="PROSITE" id="PS50878"/>
    </source>
</evidence>
<dbReference type="InterPro" id="IPR050951">
    <property type="entry name" value="Retrovirus_Pol_polyprotein"/>
</dbReference>
<dbReference type="CDD" id="cd00303">
    <property type="entry name" value="retropepsin_like"/>
    <property type="match status" value="1"/>
</dbReference>
<keyword evidence="9" id="KW-0460">Magnesium</keyword>
<keyword evidence="8" id="KW-0378">Hydrolase</keyword>
<dbReference type="InterPro" id="IPR043502">
    <property type="entry name" value="DNA/RNA_pol_sf"/>
</dbReference>
<dbReference type="SUPFAM" id="SSF56672">
    <property type="entry name" value="DNA/RNA polymerases"/>
    <property type="match status" value="1"/>
</dbReference>
<keyword evidence="7" id="KW-0255">Endonuclease</keyword>
<name>A0ABD1KD12_9TELE</name>
<dbReference type="Gene3D" id="2.40.70.10">
    <property type="entry name" value="Acid Proteases"/>
    <property type="match status" value="1"/>
</dbReference>
<dbReference type="Gene3D" id="3.30.420.10">
    <property type="entry name" value="Ribonuclease H-like superfamily/Ribonuclease H"/>
    <property type="match status" value="2"/>
</dbReference>
<dbReference type="PANTHER" id="PTHR37984:SF5">
    <property type="entry name" value="PROTEIN NYNRIN-LIKE"/>
    <property type="match status" value="1"/>
</dbReference>
<evidence type="ECO:0000256" key="10">
    <source>
        <dbReference type="ARBA" id="ARBA00022884"/>
    </source>
</evidence>
<evidence type="ECO:0000256" key="9">
    <source>
        <dbReference type="ARBA" id="ARBA00022842"/>
    </source>
</evidence>
<dbReference type="InterPro" id="IPR002156">
    <property type="entry name" value="RNaseH_domain"/>
</dbReference>
<organism evidence="20 21">
    <name type="scientific">Coilia grayii</name>
    <name type="common">Gray's grenadier anchovy</name>
    <dbReference type="NCBI Taxonomy" id="363190"/>
    <lineage>
        <taxon>Eukaryota</taxon>
        <taxon>Metazoa</taxon>
        <taxon>Chordata</taxon>
        <taxon>Craniata</taxon>
        <taxon>Vertebrata</taxon>
        <taxon>Euteleostomi</taxon>
        <taxon>Actinopterygii</taxon>
        <taxon>Neopterygii</taxon>
        <taxon>Teleostei</taxon>
        <taxon>Clupei</taxon>
        <taxon>Clupeiformes</taxon>
        <taxon>Clupeoidei</taxon>
        <taxon>Engraulidae</taxon>
        <taxon>Coilinae</taxon>
        <taxon>Coilia</taxon>
    </lineage>
</organism>
<dbReference type="PROSITE" id="PS50994">
    <property type="entry name" value="INTEGRASE"/>
    <property type="match status" value="1"/>
</dbReference>
<dbReference type="EMBL" id="JBHFQA010000006">
    <property type="protein sequence ID" value="KAL2096980.1"/>
    <property type="molecule type" value="Genomic_DNA"/>
</dbReference>
<evidence type="ECO:0000256" key="3">
    <source>
        <dbReference type="ARBA" id="ARBA00018735"/>
    </source>
</evidence>
<evidence type="ECO:0000256" key="2">
    <source>
        <dbReference type="ARBA" id="ARBA00012180"/>
    </source>
</evidence>
<protein>
    <recommendedName>
        <fullName evidence="3">Gag-Pol polyprotein</fullName>
        <ecNumber evidence="2">3.1.26.4</ecNumber>
    </recommendedName>
    <alternativeName>
        <fullName evidence="15">Gypsy retrotransposon integrase-like protein 1</fullName>
    </alternativeName>
</protein>
<dbReference type="InterPro" id="IPR043128">
    <property type="entry name" value="Rev_trsase/Diguanyl_cyclase"/>
</dbReference>
<dbReference type="InterPro" id="IPR001995">
    <property type="entry name" value="Peptidase_A2_cat"/>
</dbReference>
<evidence type="ECO:0000256" key="1">
    <source>
        <dbReference type="ARBA" id="ARBA00010879"/>
    </source>
</evidence>
<dbReference type="FunFam" id="3.30.70.270:FF:000020">
    <property type="entry name" value="Transposon Tf2-6 polyprotein-like Protein"/>
    <property type="match status" value="1"/>
</dbReference>
<dbReference type="Pfam" id="PF13975">
    <property type="entry name" value="gag-asp_proteas"/>
    <property type="match status" value="1"/>
</dbReference>
<dbReference type="Gene3D" id="3.10.20.370">
    <property type="match status" value="1"/>
</dbReference>
<dbReference type="InterPro" id="IPR040643">
    <property type="entry name" value="MLVIN_C"/>
</dbReference>
<evidence type="ECO:0000256" key="6">
    <source>
        <dbReference type="ARBA" id="ARBA00022722"/>
    </source>
</evidence>
<dbReference type="Pfam" id="PF00075">
    <property type="entry name" value="RNase_H"/>
    <property type="match status" value="1"/>
</dbReference>
<dbReference type="PANTHER" id="PTHR37984">
    <property type="entry name" value="PROTEIN CBG26694"/>
    <property type="match status" value="1"/>
</dbReference>
<keyword evidence="14" id="KW-0511">Multifunctional enzyme</keyword>
<dbReference type="Gene3D" id="3.10.10.10">
    <property type="entry name" value="HIV Type 1 Reverse Transcriptase, subunit A, domain 1"/>
    <property type="match status" value="1"/>
</dbReference>
<dbReference type="InterPro" id="IPR001584">
    <property type="entry name" value="Integrase_cat-core"/>
</dbReference>
<gene>
    <name evidence="20" type="ORF">ACEWY4_006187</name>
</gene>
<evidence type="ECO:0000313" key="20">
    <source>
        <dbReference type="EMBL" id="KAL2096980.1"/>
    </source>
</evidence>
<dbReference type="SUPFAM" id="SSF53098">
    <property type="entry name" value="Ribonuclease H-like"/>
    <property type="match status" value="2"/>
</dbReference>
<keyword evidence="13" id="KW-0233">DNA recombination</keyword>
<dbReference type="Proteomes" id="UP001591681">
    <property type="component" value="Unassembled WGS sequence"/>
</dbReference>
<dbReference type="PROSITE" id="PS50878">
    <property type="entry name" value="RT_POL"/>
    <property type="match status" value="1"/>
</dbReference>
<dbReference type="GO" id="GO:0003964">
    <property type="term" value="F:RNA-directed DNA polymerase activity"/>
    <property type="evidence" value="ECO:0007669"/>
    <property type="project" value="UniProtKB-KW"/>
</dbReference>
<evidence type="ECO:0000259" key="19">
    <source>
        <dbReference type="PROSITE" id="PS50994"/>
    </source>
</evidence>
<proteinExistence type="inferred from homology"/>
<dbReference type="SUPFAM" id="SSF50630">
    <property type="entry name" value="Acid proteases"/>
    <property type="match status" value="1"/>
</dbReference>
<dbReference type="GO" id="GO:0003723">
    <property type="term" value="F:RNA binding"/>
    <property type="evidence" value="ECO:0007669"/>
    <property type="project" value="UniProtKB-KW"/>
</dbReference>
<feature type="domain" description="Integrase catalytic" evidence="19">
    <location>
        <begin position="885"/>
        <end position="1041"/>
    </location>
</feature>
<feature type="domain" description="Peptidase A2" evidence="16">
    <location>
        <begin position="7"/>
        <end position="83"/>
    </location>
</feature>
<dbReference type="GO" id="GO:0006310">
    <property type="term" value="P:DNA recombination"/>
    <property type="evidence" value="ECO:0007669"/>
    <property type="project" value="UniProtKB-KW"/>
</dbReference>
<evidence type="ECO:0000256" key="13">
    <source>
        <dbReference type="ARBA" id="ARBA00023172"/>
    </source>
</evidence>
<comment type="caution">
    <text evidence="20">The sequence shown here is derived from an EMBL/GenBank/DDBJ whole genome shotgun (WGS) entry which is preliminary data.</text>
</comment>
<dbReference type="Pfam" id="PF00665">
    <property type="entry name" value="rve"/>
    <property type="match status" value="1"/>
</dbReference>
<evidence type="ECO:0000256" key="8">
    <source>
        <dbReference type="ARBA" id="ARBA00022801"/>
    </source>
</evidence>
<dbReference type="PROSITE" id="PS50879">
    <property type="entry name" value="RNASE_H_1"/>
    <property type="match status" value="1"/>
</dbReference>
<keyword evidence="12" id="KW-0695">RNA-directed DNA polymerase</keyword>
<dbReference type="PROSITE" id="PS00141">
    <property type="entry name" value="ASP_PROTEASE"/>
    <property type="match status" value="1"/>
</dbReference>
<evidence type="ECO:0000256" key="12">
    <source>
        <dbReference type="ARBA" id="ARBA00022918"/>
    </source>
</evidence>
<evidence type="ECO:0000256" key="5">
    <source>
        <dbReference type="ARBA" id="ARBA00022695"/>
    </source>
</evidence>
<dbReference type="Gene3D" id="2.30.30.850">
    <property type="match status" value="1"/>
</dbReference>
<reference evidence="20 21" key="1">
    <citation type="submission" date="2024-09" db="EMBL/GenBank/DDBJ databases">
        <title>A chromosome-level genome assembly of Gray's grenadier anchovy, Coilia grayii.</title>
        <authorList>
            <person name="Fu Z."/>
        </authorList>
    </citation>
    <scope>NUCLEOTIDE SEQUENCE [LARGE SCALE GENOMIC DNA]</scope>
    <source>
        <strain evidence="20">G4</strain>
        <tissue evidence="20">Muscle</tissue>
    </source>
</reference>
<dbReference type="Gene3D" id="3.30.70.270">
    <property type="match status" value="2"/>
</dbReference>
<feature type="domain" description="Reverse transcriptase" evidence="17">
    <location>
        <begin position="162"/>
        <end position="346"/>
    </location>
</feature>
<keyword evidence="6" id="KW-0540">Nuclease</keyword>
<dbReference type="FunFam" id="3.30.420.10:FF:000032">
    <property type="entry name" value="Retrovirus-related Pol polyprotein from transposon 297-like Protein"/>
    <property type="match status" value="1"/>
</dbReference>
<dbReference type="AlphaFoldDB" id="A0ABD1KD12"/>
<keyword evidence="21" id="KW-1185">Reference proteome</keyword>
<keyword evidence="4" id="KW-0808">Transferase</keyword>
<dbReference type="InterPro" id="IPR001969">
    <property type="entry name" value="Aspartic_peptidase_AS"/>
</dbReference>
<dbReference type="InterPro" id="IPR041588">
    <property type="entry name" value="Integrase_H2C2"/>
</dbReference>
<dbReference type="PROSITE" id="PS50175">
    <property type="entry name" value="ASP_PROT_RETROV"/>
    <property type="match status" value="1"/>
</dbReference>
<dbReference type="Pfam" id="PF00078">
    <property type="entry name" value="RVT_1"/>
    <property type="match status" value="1"/>
</dbReference>
<dbReference type="Pfam" id="PF18697">
    <property type="entry name" value="MLVIN_C"/>
    <property type="match status" value="1"/>
</dbReference>
<evidence type="ECO:0000259" key="18">
    <source>
        <dbReference type="PROSITE" id="PS50879"/>
    </source>
</evidence>
<dbReference type="InterPro" id="IPR036397">
    <property type="entry name" value="RNaseH_sf"/>
</dbReference>
<evidence type="ECO:0000256" key="4">
    <source>
        <dbReference type="ARBA" id="ARBA00022679"/>
    </source>
</evidence>
<dbReference type="EC" id="3.1.26.4" evidence="2"/>